<keyword evidence="2" id="KW-1185">Reference proteome</keyword>
<name>F3GLB1_PSESJ</name>
<comment type="caution">
    <text evidence="1">The sequence shown here is derived from an EMBL/GenBank/DDBJ whole genome shotgun (WGS) entry which is preliminary data.</text>
</comment>
<sequence length="34" mass="3211">GVAGHGDGSPVEYQGLAGAAGLIETLIADASQAD</sequence>
<accession>F3GLB1</accession>
<dbReference type="Proteomes" id="UP000004986">
    <property type="component" value="Unassembled WGS sequence"/>
</dbReference>
<evidence type="ECO:0000313" key="1">
    <source>
        <dbReference type="EMBL" id="EGH47864.1"/>
    </source>
</evidence>
<evidence type="ECO:0000313" key="2">
    <source>
        <dbReference type="Proteomes" id="UP000004986"/>
    </source>
</evidence>
<gene>
    <name evidence="1" type="ORF">PSYPI_38559</name>
</gene>
<feature type="non-terminal residue" evidence="1">
    <location>
        <position position="1"/>
    </location>
</feature>
<reference evidence="1 2" key="1">
    <citation type="journal article" date="2011" name="PLoS Pathog.">
        <title>Dynamic evolution of pathogenicity revealed by sequencing and comparative genomics of 19 Pseudomonas syringae isolates.</title>
        <authorList>
            <person name="Baltrus D.A."/>
            <person name="Nishimura M.T."/>
            <person name="Romanchuk A."/>
            <person name="Chang J.H."/>
            <person name="Mukhtar M.S."/>
            <person name="Cherkis K."/>
            <person name="Roach J."/>
            <person name="Grant S.R."/>
            <person name="Jones C.D."/>
            <person name="Dangl J.L."/>
        </authorList>
    </citation>
    <scope>NUCLEOTIDE SEQUENCE [LARGE SCALE GENOMIC DNA]</scope>
    <source>
        <strain evidence="1 2">1704B</strain>
    </source>
</reference>
<protein>
    <submittedName>
        <fullName evidence="1">Uncharacterized protein</fullName>
    </submittedName>
</protein>
<dbReference type="AlphaFoldDB" id="F3GLB1"/>
<organism evidence="1 2">
    <name type="scientific">Pseudomonas syringae pv. pisi str. 1704B</name>
    <dbReference type="NCBI Taxonomy" id="629263"/>
    <lineage>
        <taxon>Bacteria</taxon>
        <taxon>Pseudomonadati</taxon>
        <taxon>Pseudomonadota</taxon>
        <taxon>Gammaproteobacteria</taxon>
        <taxon>Pseudomonadales</taxon>
        <taxon>Pseudomonadaceae</taxon>
        <taxon>Pseudomonas</taxon>
        <taxon>Pseudomonas syringae</taxon>
    </lineage>
</organism>
<proteinExistence type="predicted"/>
<dbReference type="EMBL" id="AEAI01002581">
    <property type="protein sequence ID" value="EGH47864.1"/>
    <property type="molecule type" value="Genomic_DNA"/>
</dbReference>
<dbReference type="HOGENOM" id="CLU_3370445_0_0_6"/>